<dbReference type="GO" id="GO:0005096">
    <property type="term" value="F:GTPase activator activity"/>
    <property type="evidence" value="ECO:0007669"/>
    <property type="project" value="TreeGrafter"/>
</dbReference>
<reference evidence="12" key="1">
    <citation type="submission" date="2025-08" db="UniProtKB">
        <authorList>
            <consortium name="Ensembl"/>
        </authorList>
    </citation>
    <scope>IDENTIFICATION</scope>
</reference>
<dbReference type="Gene3D" id="2.30.42.10">
    <property type="match status" value="2"/>
</dbReference>
<dbReference type="SMART" id="SM00049">
    <property type="entry name" value="DEP"/>
    <property type="match status" value="2"/>
</dbReference>
<keyword evidence="1" id="KW-0344">Guanine-nucleotide releasing factor</keyword>
<feature type="domain" description="DEP" evidence="11">
    <location>
        <begin position="490"/>
        <end position="559"/>
    </location>
</feature>
<dbReference type="FunFam" id="1.20.900.10:FF:000018">
    <property type="entry name" value="Phosphatidylinositol-3,4, 5-trisphosphate-dependent Rac exchange factor 2, putative"/>
    <property type="match status" value="1"/>
</dbReference>
<dbReference type="Gene3D" id="1.20.900.10">
    <property type="entry name" value="Dbl homology (DH) domain"/>
    <property type="match status" value="1"/>
</dbReference>
<proteinExistence type="predicted"/>
<dbReference type="SMART" id="SM00228">
    <property type="entry name" value="PDZ"/>
    <property type="match status" value="2"/>
</dbReference>
<feature type="domain" description="PH" evidence="8">
    <location>
        <begin position="239"/>
        <end position="355"/>
    </location>
</feature>
<dbReference type="CDD" id="cd06710">
    <property type="entry name" value="PDZ_RGS12-like"/>
    <property type="match status" value="1"/>
</dbReference>
<dbReference type="InterPro" id="IPR055251">
    <property type="entry name" value="SOS1_NGEF_PH"/>
</dbReference>
<dbReference type="Ensembl" id="ENSSLDT00000008022.1">
    <property type="protein sequence ID" value="ENSSLDP00000007770.1"/>
    <property type="gene ID" value="ENSSLDG00000006097.1"/>
</dbReference>
<keyword evidence="2" id="KW-0677">Repeat</keyword>
<dbReference type="GO" id="GO:0035556">
    <property type="term" value="P:intracellular signal transduction"/>
    <property type="evidence" value="ECO:0007669"/>
    <property type="project" value="InterPro"/>
</dbReference>
<feature type="domain" description="PDZ" evidence="10">
    <location>
        <begin position="585"/>
        <end position="634"/>
    </location>
</feature>
<evidence type="ECO:0000256" key="7">
    <source>
        <dbReference type="SAM" id="MobiDB-lite"/>
    </source>
</evidence>
<dbReference type="InterPro" id="IPR036390">
    <property type="entry name" value="WH_DNA-bd_sf"/>
</dbReference>
<comment type="function">
    <text evidence="3">Functions as a RAC1 guanine nucleotide exchange factor (GEF), activating Rac proteins by exchanging bound GDP for free GTP. Its activity is synergistically activated by phosphatidylinositol 3,4,5-trisphosphate and the beta gamma subunits of heterotrimeric G protein. Mediates the activation of RAC1 in a PI3K-dependent manner. May be an important mediator of Rac signaling, acting directly downstream of both G protein-coupled receptors and phosphoinositide 3-kinase.</text>
</comment>
<dbReference type="InterPro" id="IPR001478">
    <property type="entry name" value="PDZ"/>
</dbReference>
<evidence type="ECO:0000256" key="5">
    <source>
        <dbReference type="ARBA" id="ARBA00070490"/>
    </source>
</evidence>
<dbReference type="InterPro" id="IPR001331">
    <property type="entry name" value="GDS_CDC24_CS"/>
</dbReference>
<feature type="domain" description="PDZ" evidence="10">
    <location>
        <begin position="670"/>
        <end position="729"/>
    </location>
</feature>
<dbReference type="InterPro" id="IPR041489">
    <property type="entry name" value="PDZ_6"/>
</dbReference>
<comment type="subunit">
    <text evidence="4">Interacts with RAC1.</text>
</comment>
<dbReference type="PROSITE" id="PS50106">
    <property type="entry name" value="PDZ"/>
    <property type="match status" value="2"/>
</dbReference>
<dbReference type="FunFam" id="2.30.42.10:FF:000116">
    <property type="entry name" value="Phosphatidylinositol-3,4,5-trisphosphate dependent Rac exchange factor 2"/>
    <property type="match status" value="1"/>
</dbReference>
<protein>
    <recommendedName>
        <fullName evidence="5">Phosphatidylinositol 3,4,5-trisphosphate-dependent Rac exchanger 2 protein</fullName>
    </recommendedName>
    <alternativeName>
        <fullName evidence="6">DEP domain-containing protein 2</fullName>
    </alternativeName>
</protein>
<accession>A0A3B4WV48</accession>
<sequence length="1540" mass="174679">LSDKKNGKDLEKQLRLRVCVLNELLKTERDYVGTLEFLSVFLHRLNQYAATKLDKNITEETVKVLFSNIEEILAVHKDFLSMVEELLQPDPHAHHEIGRCFLHFVRDARFRIYDEYCGNHEKAQRLLLELNKIRSVRTCLLNCMLLGGRKNTEVPLEGYLVAPIQRICKYPLLLRELLKRTPKKHNDYGLVQESLHVMKAVCSSINEAKRQMEKLEILEEWQSHIEGWEGSNITDTCTEMLMQGVLLKISAGNIQERIFFLFDKLLVYCKKKNRRLKNSKTATEGPRYLFRGRINTEVMEVENVDDGTADYHSSGNIVNNGWKIHNTAKNKWFVCMAKTPEEKQEWLEAIMKERERRKSLRLGMEQDTWVMVSEKGEKLYHLMTKGNLIKDRKRKLTTFPKCFLGSEFVSWLMEIGETGNPEEGVHLGQALLENGIIHHVTDKHQFKPEPVLYRFRYDDGTYHPRSDMHDVISKGVRLFCRLHSLFTPVIRDKDYHLRTYKSVVMANKLIDWLIAQGDCRTREEALILGVELCDNGFMHHVLEKSEFKDEPLLFRFFADEEMEGSNTKHKPMKHDLKIVENVISKSLLIRPSDGGYGFTLEERNRVPIIKSVEKGSPAEMAGLEVGKKLFAINGDLVFLRPFPEIEALLRQCFNSKGPLRVLVSTKPRETVKIPDSADGLGFQIRGFGPSVVHAVGRGTVAAIAGLHPGQCIIKVNGINVSKESHASVIAHVTACRKYRRPTQQDTIKWVYNNSESAQEDNQKTNQKPTTEENGDGFECKVEEVMDKFNTIAIIDGKKDHVSLTVDNVHLEYGVVYEYDSTAGIKCHVLEKMVEPKGFFSLTAKILEALARNDDTLVQMCGRLSSSCDVIPEELQVRFSAMCSDRVEHINRRITNYRKFARVLKNRAWPTFKQAKAKVSPLHSSDFCPTNCHINVMEVSYPKTTTSLGSAFGVQLDNRKNTLEKGGRSSKLNPMVNVQHTITTMAAPSGHSLGRTEGHGLLATCTYKTPESYISAESEGEKGERNGKKVCFNVAGDEQEDSGHDTISNRDSYSDCNSNRNSIASFTSICSSHCSSYVHSDEMDSGDEMPSSVWLSHDKQKKLHSFLEHLFSQVDSITSMLRGTVVARAFEQTKCFTPGRGLQEFQQEMEPKVNCTKKLRLHVKQDPWNLPSSVQTLTQTIAKYVEGECVHDSEIQLRRDMVFCQSLVAAVCAFSEHLLAVLNQDSSDPQDCLEAQEASRRWLEQIASAGLLFHFQSLLSPNLTDEQAMLEDTQVALIDLEKVTFYFQQFEGEPLVANMPISYQVEGTRQALKVCFYLESFYFSQLPHRLKNGGGIKIYPVLFTQALESMEGYYYRDNVSVEEYQAQINAASLDKVKQYYKRLRAFYLDQSNMPPSPAPKAALIDKLMRPLNALEELYRLMESFISCRRTAACQYTACGASGVGLLTVASELCSRLGATHIVMCNSGVHRCTLSVTLEQAILLARNHGLPPRCIMQATDVMRKQGARVQNSAKNLGVRDRTPSSVPRLYKLCLPPPPDGDP</sequence>
<dbReference type="Pfam" id="PF22697">
    <property type="entry name" value="SOS1_NGEF_PH"/>
    <property type="match status" value="1"/>
</dbReference>
<dbReference type="GO" id="GO:0005085">
    <property type="term" value="F:guanyl-nucleotide exchange factor activity"/>
    <property type="evidence" value="ECO:0007669"/>
    <property type="project" value="UniProtKB-KW"/>
</dbReference>
<dbReference type="Pfam" id="PF17820">
    <property type="entry name" value="PDZ_6"/>
    <property type="match status" value="1"/>
</dbReference>
<dbReference type="CDD" id="cd04440">
    <property type="entry name" value="DEP_2_P-Rex"/>
    <property type="match status" value="1"/>
</dbReference>
<feature type="domain" description="DH" evidence="9">
    <location>
        <begin position="16"/>
        <end position="208"/>
    </location>
</feature>
<name>A0A3B4WV48_SERLL</name>
<dbReference type="InterPro" id="IPR051832">
    <property type="entry name" value="mTOR-Rac_regulators"/>
</dbReference>
<keyword evidence="13" id="KW-1185">Reference proteome</keyword>
<dbReference type="Gene3D" id="1.10.10.10">
    <property type="entry name" value="Winged helix-like DNA-binding domain superfamily/Winged helix DNA-binding domain"/>
    <property type="match status" value="2"/>
</dbReference>
<dbReference type="PROSITE" id="PS50010">
    <property type="entry name" value="DH_2"/>
    <property type="match status" value="1"/>
</dbReference>
<reference evidence="12" key="2">
    <citation type="submission" date="2025-09" db="UniProtKB">
        <authorList>
            <consortium name="Ensembl"/>
        </authorList>
    </citation>
    <scope>IDENTIFICATION</scope>
</reference>
<dbReference type="InterPro" id="IPR036388">
    <property type="entry name" value="WH-like_DNA-bd_sf"/>
</dbReference>
<dbReference type="STRING" id="1841481.ENSSLDP00000007770"/>
<evidence type="ECO:0000256" key="4">
    <source>
        <dbReference type="ARBA" id="ARBA00062636"/>
    </source>
</evidence>
<dbReference type="PROSITE" id="PS00741">
    <property type="entry name" value="DH_1"/>
    <property type="match status" value="1"/>
</dbReference>
<dbReference type="CDD" id="cd01224">
    <property type="entry name" value="PH_Collybistin_ASEF"/>
    <property type="match status" value="1"/>
</dbReference>
<dbReference type="FunFam" id="2.30.29.30:FF:000055">
    <property type="entry name" value="Phosphatidylinositol 3,4,5-trisphosphate-dependent Rac exchanger 1 protein-like"/>
    <property type="match status" value="1"/>
</dbReference>
<dbReference type="FunFam" id="2.30.42.10:FF:000085">
    <property type="entry name" value="Phosphatidylinositol-3,4,5-trisphosphate dependent Rac exchange factor 2"/>
    <property type="match status" value="1"/>
</dbReference>
<dbReference type="Pfam" id="PF00610">
    <property type="entry name" value="DEP"/>
    <property type="match status" value="2"/>
</dbReference>
<evidence type="ECO:0000313" key="13">
    <source>
        <dbReference type="Proteomes" id="UP000261360"/>
    </source>
</evidence>
<evidence type="ECO:0000259" key="10">
    <source>
        <dbReference type="PROSITE" id="PS50106"/>
    </source>
</evidence>
<evidence type="ECO:0000256" key="1">
    <source>
        <dbReference type="ARBA" id="ARBA00022658"/>
    </source>
</evidence>
<evidence type="ECO:0000259" key="11">
    <source>
        <dbReference type="PROSITE" id="PS50186"/>
    </source>
</evidence>
<evidence type="ECO:0000256" key="2">
    <source>
        <dbReference type="ARBA" id="ARBA00022737"/>
    </source>
</evidence>
<dbReference type="PROSITE" id="PS50003">
    <property type="entry name" value="PH_DOMAIN"/>
    <property type="match status" value="1"/>
</dbReference>
<dbReference type="SUPFAM" id="SSF50156">
    <property type="entry name" value="PDZ domain-like"/>
    <property type="match status" value="2"/>
</dbReference>
<feature type="domain" description="DEP" evidence="11">
    <location>
        <begin position="383"/>
        <end position="457"/>
    </location>
</feature>
<dbReference type="PROSITE" id="PS50186">
    <property type="entry name" value="DEP"/>
    <property type="match status" value="2"/>
</dbReference>
<organism evidence="12 13">
    <name type="scientific">Seriola lalandi dorsalis</name>
    <dbReference type="NCBI Taxonomy" id="1841481"/>
    <lineage>
        <taxon>Eukaryota</taxon>
        <taxon>Metazoa</taxon>
        <taxon>Chordata</taxon>
        <taxon>Craniata</taxon>
        <taxon>Vertebrata</taxon>
        <taxon>Euteleostomi</taxon>
        <taxon>Actinopterygii</taxon>
        <taxon>Neopterygii</taxon>
        <taxon>Teleostei</taxon>
        <taxon>Neoteleostei</taxon>
        <taxon>Acanthomorphata</taxon>
        <taxon>Carangaria</taxon>
        <taxon>Carangiformes</taxon>
        <taxon>Carangidae</taxon>
        <taxon>Seriola</taxon>
    </lineage>
</organism>
<dbReference type="SUPFAM" id="SSF48065">
    <property type="entry name" value="DBL homology domain (DH-domain)"/>
    <property type="match status" value="1"/>
</dbReference>
<feature type="region of interest" description="Disordered" evidence="7">
    <location>
        <begin position="752"/>
        <end position="775"/>
    </location>
</feature>
<dbReference type="GO" id="GO:0007186">
    <property type="term" value="P:G protein-coupled receptor signaling pathway"/>
    <property type="evidence" value="ECO:0007669"/>
    <property type="project" value="TreeGrafter"/>
</dbReference>
<dbReference type="FunFam" id="1.10.10.10:FF:000090">
    <property type="entry name" value="Phosphatidylinositol-3,4,5-trisphosphate dependent Rac exchange factor 1"/>
    <property type="match status" value="1"/>
</dbReference>
<dbReference type="SMART" id="SM00233">
    <property type="entry name" value="PH"/>
    <property type="match status" value="1"/>
</dbReference>
<evidence type="ECO:0000259" key="8">
    <source>
        <dbReference type="PROSITE" id="PS50003"/>
    </source>
</evidence>
<dbReference type="InterPro" id="IPR001849">
    <property type="entry name" value="PH_domain"/>
</dbReference>
<dbReference type="Gene3D" id="2.30.29.30">
    <property type="entry name" value="Pleckstrin-homology domain (PH domain)/Phosphotyrosine-binding domain (PTB)"/>
    <property type="match status" value="1"/>
</dbReference>
<dbReference type="CDD" id="cd00160">
    <property type="entry name" value="RhoGEF"/>
    <property type="match status" value="1"/>
</dbReference>
<dbReference type="SUPFAM" id="SSF46785">
    <property type="entry name" value="Winged helix' DNA-binding domain"/>
    <property type="match status" value="2"/>
</dbReference>
<dbReference type="FunFam" id="1.10.10.10:FF:000094">
    <property type="entry name" value="Phosphatidylinositol-3,4,5-trisphosphate dependent Rac exchange factor 1"/>
    <property type="match status" value="1"/>
</dbReference>
<dbReference type="PANTHER" id="PTHR22829:SF1">
    <property type="entry name" value="PHOSPHATIDYLINOSITOL 3,4,5-TRISPHOSPHATE-DEPENDENT RAC EXCHANGER 2 PROTEIN"/>
    <property type="match status" value="1"/>
</dbReference>
<dbReference type="InterPro" id="IPR000219">
    <property type="entry name" value="DH_dom"/>
</dbReference>
<dbReference type="GeneTree" id="ENSGT00940000155894"/>
<dbReference type="GO" id="GO:0005886">
    <property type="term" value="C:plasma membrane"/>
    <property type="evidence" value="ECO:0007669"/>
    <property type="project" value="TreeGrafter"/>
</dbReference>
<dbReference type="SMART" id="SM00325">
    <property type="entry name" value="RhoGEF"/>
    <property type="match status" value="1"/>
</dbReference>
<dbReference type="InterPro" id="IPR036034">
    <property type="entry name" value="PDZ_sf"/>
</dbReference>
<dbReference type="Proteomes" id="UP000261360">
    <property type="component" value="Unplaced"/>
</dbReference>
<dbReference type="InterPro" id="IPR000591">
    <property type="entry name" value="DEP_dom"/>
</dbReference>
<evidence type="ECO:0000259" key="9">
    <source>
        <dbReference type="PROSITE" id="PS50010"/>
    </source>
</evidence>
<evidence type="ECO:0000256" key="3">
    <source>
        <dbReference type="ARBA" id="ARBA00058808"/>
    </source>
</evidence>
<dbReference type="SUPFAM" id="SSF50729">
    <property type="entry name" value="PH domain-like"/>
    <property type="match status" value="1"/>
</dbReference>
<dbReference type="GO" id="GO:0023051">
    <property type="term" value="P:regulation of signaling"/>
    <property type="evidence" value="ECO:0007669"/>
    <property type="project" value="TreeGrafter"/>
</dbReference>
<dbReference type="InterPro" id="IPR035899">
    <property type="entry name" value="DBL_dom_sf"/>
</dbReference>
<dbReference type="PANTHER" id="PTHR22829">
    <property type="entry name" value="DEP DOMAIN PROTEIN"/>
    <property type="match status" value="1"/>
</dbReference>
<evidence type="ECO:0000313" key="12">
    <source>
        <dbReference type="Ensembl" id="ENSSLDP00000007770.1"/>
    </source>
</evidence>
<dbReference type="InterPro" id="IPR011993">
    <property type="entry name" value="PH-like_dom_sf"/>
</dbReference>
<dbReference type="Pfam" id="PF00621">
    <property type="entry name" value="RhoGEF"/>
    <property type="match status" value="1"/>
</dbReference>
<evidence type="ECO:0000256" key="6">
    <source>
        <dbReference type="ARBA" id="ARBA00079191"/>
    </source>
</evidence>